<dbReference type="AlphaFoldDB" id="A0A0C1N2G2"/>
<dbReference type="GO" id="GO:0016646">
    <property type="term" value="F:oxidoreductase activity, acting on the CH-NH group of donors, NAD or NADP as acceptor"/>
    <property type="evidence" value="ECO:0007669"/>
    <property type="project" value="UniProtKB-ARBA"/>
</dbReference>
<keyword evidence="7" id="KW-0408">Iron</keyword>
<dbReference type="InterPro" id="IPR002563">
    <property type="entry name" value="Flavin_Rdtase-like_dom"/>
</dbReference>
<keyword evidence="12" id="KW-1185">Reference proteome</keyword>
<evidence type="ECO:0000256" key="3">
    <source>
        <dbReference type="ARBA" id="ARBA00007121"/>
    </source>
</evidence>
<dbReference type="Pfam" id="PF19583">
    <property type="entry name" value="ODP"/>
    <property type="match status" value="1"/>
</dbReference>
<sequence length="575" mass="63990">MVALTERVQRRLTIHSMEISPDTITIRSLDWDRDRFDIEFGLQNGTTYNSFLIQGEKVALIDTSHEKFRQLYLDALAGLVNLNSLDYLIVSHTEPDHSGLIQDILALAPQVTVVGSKVAIQFLENWLHQPFKQQIVKNGDRLDLGNGHILEFVIAPNLHWPDTIFTYDAKTQILYTCDAFGMHYCDDHTFDEDLALIEEDFQYYYDCLMRPNARSVLSALKRMSELPALTTIATGHGPLLHYNLTDLVNRYRQWSQEQAKAETTVAVFYVSDYGFSDRLSQAIAHGITKTGVAVEMMDLKSADPQDVKELVSIASGLVIGTPPISGASAASAQTALSTILAVAKSKQCIGVFESGGQDGESVYLLLNRFRDLGLNPAFSPIVLKETPTETTYHLCEEAGTDMGQWLSRDRSIKQLKSLNSDLEKALGRLSNGLYILTAQKGNVSSAMLASWVAQASFKPLGITVMVAKDRAIESLLHVGDQFVLNILEEDNYQKLMKHFLQRFHPGADRFAGIKTYAANNNCPILADALAYIECQVQSRLDCGDHWAVYSTVSVGRVSKPDALTAVHHRKIGNHY</sequence>
<dbReference type="InterPro" id="IPR001279">
    <property type="entry name" value="Metallo-B-lactamas"/>
</dbReference>
<keyword evidence="6" id="KW-0249">Electron transport</keyword>
<evidence type="ECO:0000313" key="10">
    <source>
        <dbReference type="EMBL" id="KAF3890100.1"/>
    </source>
</evidence>
<dbReference type="EMBL" id="JHEG04000001">
    <property type="protein sequence ID" value="KAF3890100.1"/>
    <property type="molecule type" value="Genomic_DNA"/>
</dbReference>
<evidence type="ECO:0000256" key="5">
    <source>
        <dbReference type="ARBA" id="ARBA00022723"/>
    </source>
</evidence>
<accession>A0A0C1N2G2</accession>
<dbReference type="InterPro" id="IPR045761">
    <property type="entry name" value="ODP_dom"/>
</dbReference>
<dbReference type="SUPFAM" id="SSF52218">
    <property type="entry name" value="Flavoproteins"/>
    <property type="match status" value="1"/>
</dbReference>
<evidence type="ECO:0000313" key="12">
    <source>
        <dbReference type="Proteomes" id="UP000029738"/>
    </source>
</evidence>
<evidence type="ECO:0000256" key="8">
    <source>
        <dbReference type="ARBA" id="ARBA00025633"/>
    </source>
</evidence>
<feature type="domain" description="Flavodoxin-like" evidence="9">
    <location>
        <begin position="265"/>
        <end position="403"/>
    </location>
</feature>
<dbReference type="SUPFAM" id="SSF50475">
    <property type="entry name" value="FMN-binding split barrel"/>
    <property type="match status" value="1"/>
</dbReference>
<dbReference type="InterPro" id="IPR036866">
    <property type="entry name" value="RibonucZ/Hydroxyglut_hydro"/>
</dbReference>
<dbReference type="CDD" id="cd07709">
    <property type="entry name" value="flavodiiron_proteins_MBL-fold"/>
    <property type="match status" value="1"/>
</dbReference>
<comment type="function">
    <text evidence="8">Mediates electron transfer from NADH to oxygen, reducing it to water. This modular protein has 3 redox cofactors, in other organisms the same activity requires 2 or 3 proteins.</text>
</comment>
<protein>
    <submittedName>
        <fullName evidence="11">DeoR family transcriptional regulator</fullName>
    </submittedName>
    <submittedName>
        <fullName evidence="10">MBL fold metallo-hydrolase</fullName>
    </submittedName>
</protein>
<reference evidence="10" key="2">
    <citation type="submission" date="2019-11" db="EMBL/GenBank/DDBJ databases">
        <title>Improved Assembly of Tolypothrix boutellei genome.</title>
        <authorList>
            <person name="Sarangi A.N."/>
            <person name="Mukherjee M."/>
            <person name="Ghosh S."/>
            <person name="Singh D."/>
            <person name="Das A."/>
            <person name="Kant S."/>
            <person name="Prusty A."/>
            <person name="Tripathy S."/>
        </authorList>
    </citation>
    <scope>NUCLEOTIDE SEQUENCE</scope>
    <source>
        <strain evidence="10">VB521301</strain>
    </source>
</reference>
<dbReference type="Gene3D" id="2.30.110.10">
    <property type="entry name" value="Electron Transport, Fmn-binding Protein, Chain A"/>
    <property type="match status" value="1"/>
</dbReference>
<evidence type="ECO:0000313" key="11">
    <source>
        <dbReference type="EMBL" id="KIE06581.1"/>
    </source>
</evidence>
<comment type="cofactor">
    <cofactor evidence="1">
        <name>Fe cation</name>
        <dbReference type="ChEBI" id="CHEBI:24875"/>
    </cofactor>
</comment>
<gene>
    <name evidence="11" type="ORF">DA73_0235080</name>
    <name evidence="10" type="ORF">DA73_0400035070</name>
</gene>
<comment type="caution">
    <text evidence="11">The sequence shown here is derived from an EMBL/GenBank/DDBJ whole genome shotgun (WGS) entry which is preliminary data.</text>
</comment>
<reference evidence="11" key="1">
    <citation type="journal article" date="2015" name="Genome Announc.">
        <title>Draft Genome Sequence of Tolypothrix boutellei Strain VB521301.</title>
        <authorList>
            <person name="Chandrababunaidu M.M."/>
            <person name="Singh D."/>
            <person name="Sen D."/>
            <person name="Bhan S."/>
            <person name="Das S."/>
            <person name="Gupta A."/>
            <person name="Adhikary S.P."/>
            <person name="Tripathy S."/>
        </authorList>
    </citation>
    <scope>NUCLEOTIDE SEQUENCE</scope>
    <source>
        <strain evidence="11">VB521301</strain>
    </source>
</reference>
<dbReference type="InterPro" id="IPR012349">
    <property type="entry name" value="Split_barrel_FMN-bd"/>
</dbReference>
<keyword evidence="5" id="KW-0479">Metal-binding</keyword>
<proteinExistence type="inferred from homology"/>
<dbReference type="GO" id="GO:0010181">
    <property type="term" value="F:FMN binding"/>
    <property type="evidence" value="ECO:0007669"/>
    <property type="project" value="InterPro"/>
</dbReference>
<dbReference type="STRING" id="1479485.DA73_0235080"/>
<dbReference type="SMART" id="SM00849">
    <property type="entry name" value="Lactamase_B"/>
    <property type="match status" value="1"/>
</dbReference>
<evidence type="ECO:0000256" key="1">
    <source>
        <dbReference type="ARBA" id="ARBA00001962"/>
    </source>
</evidence>
<dbReference type="InterPro" id="IPR029039">
    <property type="entry name" value="Flavoprotein-like_sf"/>
</dbReference>
<dbReference type="Proteomes" id="UP000029738">
    <property type="component" value="Unassembled WGS sequence"/>
</dbReference>
<organism evidence="11">
    <name type="scientific">Tolypothrix bouteillei VB521301</name>
    <dbReference type="NCBI Taxonomy" id="1479485"/>
    <lineage>
        <taxon>Bacteria</taxon>
        <taxon>Bacillati</taxon>
        <taxon>Cyanobacteriota</taxon>
        <taxon>Cyanophyceae</taxon>
        <taxon>Nostocales</taxon>
        <taxon>Tolypothrichaceae</taxon>
        <taxon>Tolypothrix</taxon>
    </lineage>
</organism>
<dbReference type="InterPro" id="IPR008254">
    <property type="entry name" value="Flavodoxin/NO_synth"/>
</dbReference>
<dbReference type="Pfam" id="PF00258">
    <property type="entry name" value="Flavodoxin_1"/>
    <property type="match status" value="1"/>
</dbReference>
<dbReference type="Gene3D" id="3.40.50.360">
    <property type="match status" value="1"/>
</dbReference>
<evidence type="ECO:0000259" key="9">
    <source>
        <dbReference type="PROSITE" id="PS50902"/>
    </source>
</evidence>
<dbReference type="PROSITE" id="PS50902">
    <property type="entry name" value="FLAVODOXIN_LIKE"/>
    <property type="match status" value="1"/>
</dbReference>
<dbReference type="GO" id="GO:0046872">
    <property type="term" value="F:metal ion binding"/>
    <property type="evidence" value="ECO:0007669"/>
    <property type="project" value="UniProtKB-KW"/>
</dbReference>
<dbReference type="EMBL" id="JHEG02000059">
    <property type="protein sequence ID" value="KIE06581.1"/>
    <property type="molecule type" value="Genomic_DNA"/>
</dbReference>
<evidence type="ECO:0000256" key="6">
    <source>
        <dbReference type="ARBA" id="ARBA00022982"/>
    </source>
</evidence>
<dbReference type="Gene3D" id="3.60.15.10">
    <property type="entry name" value="Ribonuclease Z/Hydroxyacylglutathione hydrolase-like"/>
    <property type="match status" value="1"/>
</dbReference>
<dbReference type="InterPro" id="IPR051285">
    <property type="entry name" value="NADH_oxidoreductase_modular"/>
</dbReference>
<comment type="similarity">
    <text evidence="2">In the C-terminal section; belongs to the flavodoxin reductase family.</text>
</comment>
<keyword evidence="4" id="KW-0813">Transport</keyword>
<dbReference type="PANTHER" id="PTHR32145">
    <property type="entry name" value="DIFLAVIN FLAVOPROTEIN A 2-RELATED"/>
    <property type="match status" value="1"/>
</dbReference>
<dbReference type="PANTHER" id="PTHR32145:SF11">
    <property type="entry name" value="DIFLAVIN FLAVOPROTEIN A 2-RELATED"/>
    <property type="match status" value="1"/>
</dbReference>
<dbReference type="SUPFAM" id="SSF56281">
    <property type="entry name" value="Metallo-hydrolase/oxidoreductase"/>
    <property type="match status" value="1"/>
</dbReference>
<evidence type="ECO:0000256" key="4">
    <source>
        <dbReference type="ARBA" id="ARBA00022448"/>
    </source>
</evidence>
<dbReference type="Pfam" id="PF01613">
    <property type="entry name" value="Flavin_Reduct"/>
    <property type="match status" value="1"/>
</dbReference>
<comment type="similarity">
    <text evidence="3">In the N-terminal section; belongs to the zinc metallo-hydrolase group 3 family.</text>
</comment>
<dbReference type="OrthoDB" id="9807946at2"/>
<name>A0A0C1N2G2_9CYAN</name>
<evidence type="ECO:0000256" key="2">
    <source>
        <dbReference type="ARBA" id="ARBA00006098"/>
    </source>
</evidence>
<evidence type="ECO:0000256" key="7">
    <source>
        <dbReference type="ARBA" id="ARBA00023004"/>
    </source>
</evidence>
<dbReference type="RefSeq" id="WP_038082580.1">
    <property type="nucleotide sequence ID" value="NZ_JHEG04000001.1"/>
</dbReference>
<dbReference type="SMART" id="SM00903">
    <property type="entry name" value="Flavin_Reduct"/>
    <property type="match status" value="1"/>
</dbReference>